<evidence type="ECO:0000256" key="1">
    <source>
        <dbReference type="ARBA" id="ARBA00004651"/>
    </source>
</evidence>
<evidence type="ECO:0000256" key="6">
    <source>
        <dbReference type="ARBA" id="ARBA00023136"/>
    </source>
</evidence>
<evidence type="ECO:0000313" key="9">
    <source>
        <dbReference type="EMBL" id="MFB9327637.1"/>
    </source>
</evidence>
<keyword evidence="10" id="KW-1185">Reference proteome</keyword>
<name>A0ABV5KU72_9BACL</name>
<dbReference type="PANTHER" id="PTHR42709">
    <property type="entry name" value="ALKALINE PHOSPHATASE LIKE PROTEIN"/>
    <property type="match status" value="1"/>
</dbReference>
<organism evidence="9 10">
    <name type="scientific">Paenibacillus aurantiacus</name>
    <dbReference type="NCBI Taxonomy" id="1936118"/>
    <lineage>
        <taxon>Bacteria</taxon>
        <taxon>Bacillati</taxon>
        <taxon>Bacillota</taxon>
        <taxon>Bacilli</taxon>
        <taxon>Bacillales</taxon>
        <taxon>Paenibacillaceae</taxon>
        <taxon>Paenibacillus</taxon>
    </lineage>
</organism>
<dbReference type="PANTHER" id="PTHR42709:SF6">
    <property type="entry name" value="UNDECAPRENYL PHOSPHATE TRANSPORTER A"/>
    <property type="match status" value="1"/>
</dbReference>
<comment type="caution">
    <text evidence="9">The sequence shown here is derived from an EMBL/GenBank/DDBJ whole genome shotgun (WGS) entry which is preliminary data.</text>
</comment>
<proteinExistence type="inferred from homology"/>
<keyword evidence="5 7" id="KW-1133">Transmembrane helix</keyword>
<comment type="similarity">
    <text evidence="2">Belongs to the DedA family.</text>
</comment>
<keyword evidence="3" id="KW-1003">Cell membrane</keyword>
<dbReference type="Pfam" id="PF09335">
    <property type="entry name" value="VTT_dom"/>
    <property type="match status" value="1"/>
</dbReference>
<dbReference type="Proteomes" id="UP001589747">
    <property type="component" value="Unassembled WGS sequence"/>
</dbReference>
<reference evidence="9 10" key="1">
    <citation type="submission" date="2024-09" db="EMBL/GenBank/DDBJ databases">
        <authorList>
            <person name="Sun Q."/>
            <person name="Mori K."/>
        </authorList>
    </citation>
    <scope>NUCLEOTIDE SEQUENCE [LARGE SCALE GENOMIC DNA]</scope>
    <source>
        <strain evidence="9 10">TISTR 2452</strain>
    </source>
</reference>
<dbReference type="RefSeq" id="WP_377496148.1">
    <property type="nucleotide sequence ID" value="NZ_JBHMDO010000028.1"/>
</dbReference>
<sequence>MEETIQHVVSEFGYAGIFLMIALENVFPPIPSEVILTFGGFMTTSTDLRFAGVVAASTMGSIIGAIVLYYFGYWMEASKVERFVERWGRFLRLTASDVRKAYGWFSKYETWAVFLCRFVPLLRSLISIPAGSARMNMGKFLLLTALGSLIWNAALIGIGAAVGAQWETIVAYMDTYSTFVYSGVAILGMAVVYLMIRRKAAKER</sequence>
<feature type="domain" description="VTT" evidence="8">
    <location>
        <begin position="30"/>
        <end position="160"/>
    </location>
</feature>
<comment type="subcellular location">
    <subcellularLocation>
        <location evidence="1">Cell membrane</location>
        <topology evidence="1">Multi-pass membrane protein</topology>
    </subcellularLocation>
</comment>
<evidence type="ECO:0000256" key="7">
    <source>
        <dbReference type="SAM" id="Phobius"/>
    </source>
</evidence>
<evidence type="ECO:0000256" key="5">
    <source>
        <dbReference type="ARBA" id="ARBA00022989"/>
    </source>
</evidence>
<dbReference type="EMBL" id="JBHMDO010000028">
    <property type="protein sequence ID" value="MFB9327637.1"/>
    <property type="molecule type" value="Genomic_DNA"/>
</dbReference>
<evidence type="ECO:0000256" key="4">
    <source>
        <dbReference type="ARBA" id="ARBA00022692"/>
    </source>
</evidence>
<evidence type="ECO:0000256" key="3">
    <source>
        <dbReference type="ARBA" id="ARBA00022475"/>
    </source>
</evidence>
<feature type="transmembrane region" description="Helical" evidence="7">
    <location>
        <begin position="178"/>
        <end position="196"/>
    </location>
</feature>
<keyword evidence="6 7" id="KW-0472">Membrane</keyword>
<evidence type="ECO:0000313" key="10">
    <source>
        <dbReference type="Proteomes" id="UP001589747"/>
    </source>
</evidence>
<protein>
    <submittedName>
        <fullName evidence="9">DedA family protein</fullName>
    </submittedName>
</protein>
<feature type="transmembrane region" description="Helical" evidence="7">
    <location>
        <begin position="140"/>
        <end position="166"/>
    </location>
</feature>
<gene>
    <name evidence="9" type="ORF">ACFFSY_17040</name>
</gene>
<feature type="transmembrane region" description="Helical" evidence="7">
    <location>
        <begin position="50"/>
        <end position="72"/>
    </location>
</feature>
<dbReference type="InterPro" id="IPR032816">
    <property type="entry name" value="VTT_dom"/>
</dbReference>
<keyword evidence="4 7" id="KW-0812">Transmembrane</keyword>
<dbReference type="InterPro" id="IPR051311">
    <property type="entry name" value="DedA_domain"/>
</dbReference>
<accession>A0ABV5KU72</accession>
<evidence type="ECO:0000259" key="8">
    <source>
        <dbReference type="Pfam" id="PF09335"/>
    </source>
</evidence>
<evidence type="ECO:0000256" key="2">
    <source>
        <dbReference type="ARBA" id="ARBA00010792"/>
    </source>
</evidence>
<feature type="transmembrane region" description="Helical" evidence="7">
    <location>
        <begin position="12"/>
        <end position="30"/>
    </location>
</feature>